<evidence type="ECO:0000313" key="2">
    <source>
        <dbReference type="Proteomes" id="UP000217790"/>
    </source>
</evidence>
<dbReference type="STRING" id="47427.A0A2H3EKY2"/>
<reference evidence="2" key="1">
    <citation type="journal article" date="2017" name="Nat. Ecol. Evol.">
        <title>Genome expansion and lineage-specific genetic innovations in the forest pathogenic fungi Armillaria.</title>
        <authorList>
            <person name="Sipos G."/>
            <person name="Prasanna A.N."/>
            <person name="Walter M.C."/>
            <person name="O'Connor E."/>
            <person name="Balint B."/>
            <person name="Krizsan K."/>
            <person name="Kiss B."/>
            <person name="Hess J."/>
            <person name="Varga T."/>
            <person name="Slot J."/>
            <person name="Riley R."/>
            <person name="Boka B."/>
            <person name="Rigling D."/>
            <person name="Barry K."/>
            <person name="Lee J."/>
            <person name="Mihaltcheva S."/>
            <person name="LaButti K."/>
            <person name="Lipzen A."/>
            <person name="Waldron R."/>
            <person name="Moloney N.M."/>
            <person name="Sperisen C."/>
            <person name="Kredics L."/>
            <person name="Vagvoelgyi C."/>
            <person name="Patrignani A."/>
            <person name="Fitzpatrick D."/>
            <person name="Nagy I."/>
            <person name="Doyle S."/>
            <person name="Anderson J.B."/>
            <person name="Grigoriev I.V."/>
            <person name="Gueldener U."/>
            <person name="Muensterkoetter M."/>
            <person name="Nagy L.G."/>
        </authorList>
    </citation>
    <scope>NUCLEOTIDE SEQUENCE [LARGE SCALE GENOMIC DNA]</scope>
    <source>
        <strain evidence="2">Ar21-2</strain>
    </source>
</reference>
<keyword evidence="2" id="KW-1185">Reference proteome</keyword>
<dbReference type="Proteomes" id="UP000217790">
    <property type="component" value="Unassembled WGS sequence"/>
</dbReference>
<organism evidence="1 2">
    <name type="scientific">Armillaria gallica</name>
    <name type="common">Bulbous honey fungus</name>
    <name type="synonym">Armillaria bulbosa</name>
    <dbReference type="NCBI Taxonomy" id="47427"/>
    <lineage>
        <taxon>Eukaryota</taxon>
        <taxon>Fungi</taxon>
        <taxon>Dikarya</taxon>
        <taxon>Basidiomycota</taxon>
        <taxon>Agaricomycotina</taxon>
        <taxon>Agaricomycetes</taxon>
        <taxon>Agaricomycetidae</taxon>
        <taxon>Agaricales</taxon>
        <taxon>Marasmiineae</taxon>
        <taxon>Physalacriaceae</taxon>
        <taxon>Armillaria</taxon>
    </lineage>
</organism>
<name>A0A2H3EKY2_ARMGA</name>
<dbReference type="EMBL" id="KZ293644">
    <property type="protein sequence ID" value="PBL03339.1"/>
    <property type="molecule type" value="Genomic_DNA"/>
</dbReference>
<accession>A0A2H3EKY2</accession>
<dbReference type="InParanoid" id="A0A2H3EKY2"/>
<protein>
    <submittedName>
        <fullName evidence="1">Uncharacterized protein</fullName>
    </submittedName>
</protein>
<proteinExistence type="predicted"/>
<gene>
    <name evidence="1" type="ORF">ARMGADRAFT_912020</name>
</gene>
<dbReference type="AlphaFoldDB" id="A0A2H3EKY2"/>
<sequence length="346" mass="38155">MSDPRAHAIYTKLLLRRGHGYPLWIPESDYNLPDVYRDKGVSVGDLGILTDDGGFDFLFNVCAKADNPVNRGHVPPQFQPLWIPSSHAIRKIPFHRKNSSITSAHVSTKKITVEGSAEMTPFVSGGGGFEFSTSKAEAAILMLPDGGSRYDTMHRSLFKQYAAENALSWYIYVNSLDHLAREAPNGSLYLVTGCDKARSWMTAAASRSSESHAISVKFAIGPIMEGRIALQTSWNTPYIDADTRIYPDYPDLMPQQDSQCVFMRGFTITVRENSLMQKIRGPVQLKVIGGSSRNAAPSFSSRTPYSSYHDNLAGSPSSEVSSSTGPVDNFGVPDYWVSMLFEDGLY</sequence>
<dbReference type="OrthoDB" id="2662290at2759"/>
<evidence type="ECO:0000313" key="1">
    <source>
        <dbReference type="EMBL" id="PBL03339.1"/>
    </source>
</evidence>